<evidence type="ECO:0000313" key="1">
    <source>
        <dbReference type="EMBL" id="CDW49670.1"/>
    </source>
</evidence>
<protein>
    <submittedName>
        <fullName evidence="1">Uncharacterized protein</fullName>
    </submittedName>
</protein>
<accession>A0A0K2VH09</accession>
<proteinExistence type="predicted"/>
<feature type="non-terminal residue" evidence="1">
    <location>
        <position position="32"/>
    </location>
</feature>
<name>A0A0K2VH09_LEPSM</name>
<dbReference type="EMBL" id="HACA01032309">
    <property type="protein sequence ID" value="CDW49670.1"/>
    <property type="molecule type" value="Transcribed_RNA"/>
</dbReference>
<reference evidence="1" key="1">
    <citation type="submission" date="2014-05" db="EMBL/GenBank/DDBJ databases">
        <authorList>
            <person name="Chronopoulou M."/>
        </authorList>
    </citation>
    <scope>NUCLEOTIDE SEQUENCE</scope>
    <source>
        <tissue evidence="1">Whole organism</tissue>
    </source>
</reference>
<organism evidence="1">
    <name type="scientific">Lepeophtheirus salmonis</name>
    <name type="common">Salmon louse</name>
    <name type="synonym">Caligus salmonis</name>
    <dbReference type="NCBI Taxonomy" id="72036"/>
    <lineage>
        <taxon>Eukaryota</taxon>
        <taxon>Metazoa</taxon>
        <taxon>Ecdysozoa</taxon>
        <taxon>Arthropoda</taxon>
        <taxon>Crustacea</taxon>
        <taxon>Multicrustacea</taxon>
        <taxon>Hexanauplia</taxon>
        <taxon>Copepoda</taxon>
        <taxon>Siphonostomatoida</taxon>
        <taxon>Caligidae</taxon>
        <taxon>Lepeophtheirus</taxon>
    </lineage>
</organism>
<sequence length="32" mass="3721">MVGSSSQRISILVSFPRFILNFEFIFHKPLLP</sequence>
<dbReference type="AlphaFoldDB" id="A0A0K2VH09"/>